<feature type="transmembrane region" description="Helical" evidence="10">
    <location>
        <begin position="795"/>
        <end position="813"/>
    </location>
</feature>
<feature type="transmembrane region" description="Helical" evidence="10">
    <location>
        <begin position="858"/>
        <end position="882"/>
    </location>
</feature>
<dbReference type="SFLD" id="SFLDS00003">
    <property type="entry name" value="Haloacid_Dehalogenase"/>
    <property type="match status" value="1"/>
</dbReference>
<feature type="transmembrane region" description="Helical" evidence="10">
    <location>
        <begin position="771"/>
        <end position="789"/>
    </location>
</feature>
<dbReference type="SUPFAM" id="SSF81653">
    <property type="entry name" value="Calcium ATPase, transduction domain A"/>
    <property type="match status" value="1"/>
</dbReference>
<dbReference type="SFLD" id="SFLDF00027">
    <property type="entry name" value="p-type_atpase"/>
    <property type="match status" value="1"/>
</dbReference>
<evidence type="ECO:0000259" key="11">
    <source>
        <dbReference type="SMART" id="SM00831"/>
    </source>
</evidence>
<dbReference type="GO" id="GO:0005391">
    <property type="term" value="F:P-type sodium:potassium-exchanging transporter activity"/>
    <property type="evidence" value="ECO:0007669"/>
    <property type="project" value="TreeGrafter"/>
</dbReference>
<dbReference type="InterPro" id="IPR023214">
    <property type="entry name" value="HAD_sf"/>
</dbReference>
<keyword evidence="13" id="KW-1185">Reference proteome</keyword>
<dbReference type="SFLD" id="SFLDG00002">
    <property type="entry name" value="C1.7:_P-type_atpase_like"/>
    <property type="match status" value="1"/>
</dbReference>
<dbReference type="SUPFAM" id="SSF81665">
    <property type="entry name" value="Calcium ATPase, transmembrane domain M"/>
    <property type="match status" value="1"/>
</dbReference>
<dbReference type="PRINTS" id="PR00119">
    <property type="entry name" value="CATATPASE"/>
</dbReference>
<dbReference type="GO" id="GO:1990573">
    <property type="term" value="P:potassium ion import across plasma membrane"/>
    <property type="evidence" value="ECO:0007669"/>
    <property type="project" value="TreeGrafter"/>
</dbReference>
<sequence>MSSEIPWHALEADESLKRTDSTEDGLAADQAGRRLEEQGPNTLEAEEGAGPLKLLVRQVHNPLIYLLVGAAVLSLAVGKYIDAGVIAGVIVLNSLLGFFQEWRAEGALAALRQMGALHARVLRGGEPTEIEAAQVVVGDVLLLETGDRVAADARLLSADELQVDESALTGESQPVGKQPPRVDEEIPVADRKNMVWMSTNVTGGRGQAVVVHVGMQTQMGQIAGEVRTTVREKTPLQKRMHKLGLVLGGAGIALAAVVLALELVRGYRVVEAVMFAVAIAVSAIPEGLPAVISVTLALGVRRMADRHAIIRHMPAVETLGSTTVICSDKTGTITRNQMTVCKLWADGKTFKLTGEGYRPEGALRTADGQPVEQLPETLETLLRIGVLNNNARLHQDGGQWRAEGNPSEAALLTAAHKTGLDRKTLQGESERLHEVPFSSDRKYMATLHPQKGGDGRVALVKGAPDRLLEFCSHVRIDGQVVELDAERKGAIESAIGDFATDALRVMAGAFREFSADKDRIAPEDVEEGLTLAGLWAMIDPPREESIQAVSDARDAGIHPVMITGDHAATALAIARKVGIAGDGEVLTGADIDAMDKPALAEAALRSGVFARVSPAHKLKIMESLREQGHVVAMTGDGVNDAPALKGADIGVAMGRAGTEVAKEAADMILTDDNFATIVHAIEEGRVIFSNLRRVVYFLVATNIGEILTMIAALLIGMDLPLTAVMILWVNLVTDGACTIPLGVEPKHWDVLKQPPRNPRESILNRVLIRRMALLTPLMAAGTLLMFWIAKPAADLAHARTVAFTTLVAFQWFQAFNARSHYQSVFSIGVAGNRWLLAGVGLAVLLQVLVVHTSLGQTLFGVTALSAMDWFWIVLTSSSIWVADELLKRLGVHGQVPQRKGSFSL</sequence>
<dbReference type="InterPro" id="IPR036412">
    <property type="entry name" value="HAD-like_sf"/>
</dbReference>
<feature type="transmembrane region" description="Helical" evidence="10">
    <location>
        <begin position="834"/>
        <end position="852"/>
    </location>
</feature>
<evidence type="ECO:0000256" key="4">
    <source>
        <dbReference type="ARBA" id="ARBA00022741"/>
    </source>
</evidence>
<accession>A0AAW6U170</accession>
<dbReference type="NCBIfam" id="TIGR01494">
    <property type="entry name" value="ATPase_P-type"/>
    <property type="match status" value="2"/>
</dbReference>
<dbReference type="Pfam" id="PF00689">
    <property type="entry name" value="Cation_ATPase_C"/>
    <property type="match status" value="1"/>
</dbReference>
<dbReference type="InterPro" id="IPR018303">
    <property type="entry name" value="ATPase_P-typ_P_site"/>
</dbReference>
<dbReference type="PANTHER" id="PTHR43294">
    <property type="entry name" value="SODIUM/POTASSIUM-TRANSPORTING ATPASE SUBUNIT ALPHA"/>
    <property type="match status" value="1"/>
</dbReference>
<name>A0AAW6U170_9BACT</name>
<comment type="caution">
    <text evidence="12">The sequence shown here is derived from an EMBL/GenBank/DDBJ whole genome shotgun (WGS) entry which is preliminary data.</text>
</comment>
<feature type="compositionally biased region" description="Basic and acidic residues" evidence="9">
    <location>
        <begin position="10"/>
        <end position="21"/>
    </location>
</feature>
<keyword evidence="5" id="KW-0067">ATP-binding</keyword>
<evidence type="ECO:0000256" key="2">
    <source>
        <dbReference type="ARBA" id="ARBA00005675"/>
    </source>
</evidence>
<feature type="region of interest" description="Disordered" evidence="9">
    <location>
        <begin position="1"/>
        <end position="25"/>
    </location>
</feature>
<dbReference type="Gene3D" id="2.70.150.10">
    <property type="entry name" value="Calcium-transporting ATPase, cytoplasmic transduction domain A"/>
    <property type="match status" value="1"/>
</dbReference>
<keyword evidence="4" id="KW-0547">Nucleotide-binding</keyword>
<dbReference type="InterPro" id="IPR006068">
    <property type="entry name" value="ATPase_P-typ_cation-transptr_C"/>
</dbReference>
<evidence type="ECO:0000256" key="9">
    <source>
        <dbReference type="SAM" id="MobiDB-lite"/>
    </source>
</evidence>
<evidence type="ECO:0000256" key="10">
    <source>
        <dbReference type="SAM" id="Phobius"/>
    </source>
</evidence>
<evidence type="ECO:0000256" key="3">
    <source>
        <dbReference type="ARBA" id="ARBA00022692"/>
    </source>
</evidence>
<dbReference type="Gene3D" id="3.40.1110.10">
    <property type="entry name" value="Calcium-transporting ATPase, cytoplasmic domain N"/>
    <property type="match status" value="1"/>
</dbReference>
<evidence type="ECO:0000313" key="13">
    <source>
        <dbReference type="Proteomes" id="UP001431776"/>
    </source>
</evidence>
<feature type="transmembrane region" description="Helical" evidence="10">
    <location>
        <begin position="63"/>
        <end position="96"/>
    </location>
</feature>
<dbReference type="Pfam" id="PF00690">
    <property type="entry name" value="Cation_ATPase_N"/>
    <property type="match status" value="1"/>
</dbReference>
<keyword evidence="6" id="KW-1278">Translocase</keyword>
<dbReference type="PRINTS" id="PR00121">
    <property type="entry name" value="NAKATPASE"/>
</dbReference>
<dbReference type="InterPro" id="IPR004014">
    <property type="entry name" value="ATPase_P-typ_cation-transptr_N"/>
</dbReference>
<comment type="subcellular location">
    <subcellularLocation>
        <location evidence="1">Membrane</location>
        <topology evidence="1">Multi-pass membrane protein</topology>
    </subcellularLocation>
</comment>
<dbReference type="GO" id="GO:0005886">
    <property type="term" value="C:plasma membrane"/>
    <property type="evidence" value="ECO:0007669"/>
    <property type="project" value="TreeGrafter"/>
</dbReference>
<dbReference type="GO" id="GO:0036376">
    <property type="term" value="P:sodium ion export across plasma membrane"/>
    <property type="evidence" value="ECO:0007669"/>
    <property type="project" value="TreeGrafter"/>
</dbReference>
<dbReference type="RefSeq" id="WP_349244802.1">
    <property type="nucleotide sequence ID" value="NZ_JASCXX010000010.1"/>
</dbReference>
<dbReference type="GO" id="GO:0016887">
    <property type="term" value="F:ATP hydrolysis activity"/>
    <property type="evidence" value="ECO:0007669"/>
    <property type="project" value="InterPro"/>
</dbReference>
<comment type="similarity">
    <text evidence="2">Belongs to the cation transport ATPase (P-type) (TC 3.A.3) family. Type IIA subfamily.</text>
</comment>
<keyword evidence="8 10" id="KW-0472">Membrane</keyword>
<reference evidence="12" key="1">
    <citation type="submission" date="2023-05" db="EMBL/GenBank/DDBJ databases">
        <title>Anaerotaeda fermentans gen. nov., sp. nov., a novel anaerobic planctomycete of the new family within the order Sedimentisphaerales isolated from Taman Peninsula, Russia.</title>
        <authorList>
            <person name="Khomyakova M.A."/>
            <person name="Merkel A.Y."/>
            <person name="Slobodkin A.I."/>
        </authorList>
    </citation>
    <scope>NUCLEOTIDE SEQUENCE</scope>
    <source>
        <strain evidence="12">M17dextr</strain>
    </source>
</reference>
<evidence type="ECO:0000256" key="1">
    <source>
        <dbReference type="ARBA" id="ARBA00004141"/>
    </source>
</evidence>
<keyword evidence="3 10" id="KW-0812">Transmembrane</keyword>
<dbReference type="InterPro" id="IPR050510">
    <property type="entry name" value="Cation_transp_ATPase_P-type"/>
</dbReference>
<evidence type="ECO:0000313" key="12">
    <source>
        <dbReference type="EMBL" id="MDI6449394.1"/>
    </source>
</evidence>
<evidence type="ECO:0000256" key="6">
    <source>
        <dbReference type="ARBA" id="ARBA00022967"/>
    </source>
</evidence>
<keyword evidence="7 10" id="KW-1133">Transmembrane helix</keyword>
<dbReference type="SUPFAM" id="SSF81660">
    <property type="entry name" value="Metal cation-transporting ATPase, ATP-binding domain N"/>
    <property type="match status" value="1"/>
</dbReference>
<dbReference type="InterPro" id="IPR023298">
    <property type="entry name" value="ATPase_P-typ_TM_dom_sf"/>
</dbReference>
<feature type="transmembrane region" description="Helical" evidence="10">
    <location>
        <begin position="243"/>
        <end position="261"/>
    </location>
</feature>
<dbReference type="SMART" id="SM00831">
    <property type="entry name" value="Cation_ATPase_N"/>
    <property type="match status" value="1"/>
</dbReference>
<feature type="transmembrane region" description="Helical" evidence="10">
    <location>
        <begin position="721"/>
        <end position="743"/>
    </location>
</feature>
<dbReference type="GO" id="GO:0030007">
    <property type="term" value="P:intracellular potassium ion homeostasis"/>
    <property type="evidence" value="ECO:0007669"/>
    <property type="project" value="TreeGrafter"/>
</dbReference>
<dbReference type="InterPro" id="IPR059000">
    <property type="entry name" value="ATPase_P-type_domA"/>
</dbReference>
<evidence type="ECO:0000256" key="8">
    <source>
        <dbReference type="ARBA" id="ARBA00023136"/>
    </source>
</evidence>
<dbReference type="Pfam" id="PF13246">
    <property type="entry name" value="Cation_ATPase"/>
    <property type="match status" value="1"/>
</dbReference>
<dbReference type="GO" id="GO:0005524">
    <property type="term" value="F:ATP binding"/>
    <property type="evidence" value="ECO:0007669"/>
    <property type="project" value="UniProtKB-KW"/>
</dbReference>
<dbReference type="Gene3D" id="1.20.1110.10">
    <property type="entry name" value="Calcium-transporting ATPase, transmembrane domain"/>
    <property type="match status" value="1"/>
</dbReference>
<dbReference type="InterPro" id="IPR023299">
    <property type="entry name" value="ATPase_P-typ_cyto_dom_N"/>
</dbReference>
<dbReference type="InterPro" id="IPR008250">
    <property type="entry name" value="ATPase_P-typ_transduc_dom_A_sf"/>
</dbReference>
<gene>
    <name evidence="12" type="ORF">QJ522_10110</name>
</gene>
<proteinExistence type="inferred from homology"/>
<dbReference type="Pfam" id="PF08282">
    <property type="entry name" value="Hydrolase_3"/>
    <property type="match status" value="1"/>
</dbReference>
<dbReference type="GO" id="GO:1902600">
    <property type="term" value="P:proton transmembrane transport"/>
    <property type="evidence" value="ECO:0007669"/>
    <property type="project" value="TreeGrafter"/>
</dbReference>
<protein>
    <submittedName>
        <fullName evidence="12">HAD-IC family P-type ATPase</fullName>
    </submittedName>
</protein>
<dbReference type="Proteomes" id="UP001431776">
    <property type="component" value="Unassembled WGS sequence"/>
</dbReference>
<feature type="transmembrane region" description="Helical" evidence="10">
    <location>
        <begin position="694"/>
        <end position="715"/>
    </location>
</feature>
<dbReference type="GO" id="GO:0006883">
    <property type="term" value="P:intracellular sodium ion homeostasis"/>
    <property type="evidence" value="ECO:0007669"/>
    <property type="project" value="TreeGrafter"/>
</dbReference>
<dbReference type="SUPFAM" id="SSF56784">
    <property type="entry name" value="HAD-like"/>
    <property type="match status" value="1"/>
</dbReference>
<dbReference type="PANTHER" id="PTHR43294:SF20">
    <property type="entry name" value="P-TYPE ATPASE"/>
    <property type="match status" value="1"/>
</dbReference>
<dbReference type="InterPro" id="IPR044492">
    <property type="entry name" value="P_typ_ATPase_HD_dom"/>
</dbReference>
<evidence type="ECO:0000256" key="7">
    <source>
        <dbReference type="ARBA" id="ARBA00022989"/>
    </source>
</evidence>
<feature type="transmembrane region" description="Helical" evidence="10">
    <location>
        <begin position="273"/>
        <end position="300"/>
    </location>
</feature>
<organism evidence="12 13">
    <name type="scientific">Anaerobaca lacustris</name>
    <dbReference type="NCBI Taxonomy" id="3044600"/>
    <lineage>
        <taxon>Bacteria</taxon>
        <taxon>Pseudomonadati</taxon>
        <taxon>Planctomycetota</taxon>
        <taxon>Phycisphaerae</taxon>
        <taxon>Sedimentisphaerales</taxon>
        <taxon>Anaerobacaceae</taxon>
        <taxon>Anaerobaca</taxon>
    </lineage>
</organism>
<evidence type="ECO:0000256" key="5">
    <source>
        <dbReference type="ARBA" id="ARBA00022840"/>
    </source>
</evidence>
<dbReference type="EMBL" id="JASCXX010000010">
    <property type="protein sequence ID" value="MDI6449394.1"/>
    <property type="molecule type" value="Genomic_DNA"/>
</dbReference>
<dbReference type="Pfam" id="PF00122">
    <property type="entry name" value="E1-E2_ATPase"/>
    <property type="match status" value="1"/>
</dbReference>
<dbReference type="Gene3D" id="3.40.50.1000">
    <property type="entry name" value="HAD superfamily/HAD-like"/>
    <property type="match status" value="1"/>
</dbReference>
<dbReference type="PROSITE" id="PS00154">
    <property type="entry name" value="ATPASE_E1_E2"/>
    <property type="match status" value="1"/>
</dbReference>
<dbReference type="InterPro" id="IPR001757">
    <property type="entry name" value="P_typ_ATPase"/>
</dbReference>
<dbReference type="AlphaFoldDB" id="A0AAW6U170"/>
<feature type="domain" description="Cation-transporting P-type ATPase N-terminal" evidence="11">
    <location>
        <begin position="6"/>
        <end position="79"/>
    </location>
</feature>